<name>A0A239HMT3_9BURK</name>
<proteinExistence type="predicted"/>
<feature type="domain" description="Ice-binding protein C-terminal" evidence="2">
    <location>
        <begin position="202"/>
        <end position="225"/>
    </location>
</feature>
<keyword evidence="1" id="KW-0732">Signal</keyword>
<evidence type="ECO:0000313" key="4">
    <source>
        <dbReference type="Proteomes" id="UP000198284"/>
    </source>
</evidence>
<evidence type="ECO:0000256" key="1">
    <source>
        <dbReference type="SAM" id="SignalP"/>
    </source>
</evidence>
<dbReference type="InterPro" id="IPR013424">
    <property type="entry name" value="Ice-binding_C"/>
</dbReference>
<protein>
    <submittedName>
        <fullName evidence="3">VPLPA-CTERM protein sorting domain-containing protein</fullName>
    </submittedName>
</protein>
<dbReference type="RefSeq" id="WP_089399648.1">
    <property type="nucleotide sequence ID" value="NZ_FZOT01000007.1"/>
</dbReference>
<dbReference type="Pfam" id="PF07589">
    <property type="entry name" value="PEP-CTERM"/>
    <property type="match status" value="1"/>
</dbReference>
<dbReference type="OrthoDB" id="9182264at2"/>
<organism evidence="3 4">
    <name type="scientific">Noviherbaspirillum humi</name>
    <dbReference type="NCBI Taxonomy" id="1688639"/>
    <lineage>
        <taxon>Bacteria</taxon>
        <taxon>Pseudomonadati</taxon>
        <taxon>Pseudomonadota</taxon>
        <taxon>Betaproteobacteria</taxon>
        <taxon>Burkholderiales</taxon>
        <taxon>Oxalobacteraceae</taxon>
        <taxon>Noviherbaspirillum</taxon>
    </lineage>
</organism>
<dbReference type="Proteomes" id="UP000198284">
    <property type="component" value="Unassembled WGS sequence"/>
</dbReference>
<feature type="chain" id="PRO_5012579612" evidence="1">
    <location>
        <begin position="24"/>
        <end position="229"/>
    </location>
</feature>
<sequence>MFKKSILFCALLAAMIGSGTAQASVVTFNLDQGINGTTPSANDVKPWLTASFTDIGKDLVQLVMTNNLVNATTKLATGEYVDDWLFNVDSKIANLTATYISGYQAVSFTTASQTNGIPAIKAGLFDINFVDGTAGNNRFTGGMTSVYNFSAVGLTADSFVTPSASDGAIAGGYYTAADVRGIYINGAGGYSGSIGTKMLQSSVPEPASVALLGLGVAALALARRRKKAQ</sequence>
<keyword evidence="4" id="KW-1185">Reference proteome</keyword>
<reference evidence="3 4" key="1">
    <citation type="submission" date="2017-06" db="EMBL/GenBank/DDBJ databases">
        <authorList>
            <person name="Kim H.J."/>
            <person name="Triplett B.A."/>
        </authorList>
    </citation>
    <scope>NUCLEOTIDE SEQUENCE [LARGE SCALE GENOMIC DNA]</scope>
    <source>
        <strain evidence="3 4">U15</strain>
    </source>
</reference>
<evidence type="ECO:0000313" key="3">
    <source>
        <dbReference type="EMBL" id="SNS82153.1"/>
    </source>
</evidence>
<dbReference type="EMBL" id="FZOT01000007">
    <property type="protein sequence ID" value="SNS82153.1"/>
    <property type="molecule type" value="Genomic_DNA"/>
</dbReference>
<accession>A0A239HMT3</accession>
<dbReference type="NCBIfam" id="TIGR02595">
    <property type="entry name" value="PEP_CTERM"/>
    <property type="match status" value="1"/>
</dbReference>
<gene>
    <name evidence="3" type="ORF">SAMN06265795_10751</name>
</gene>
<dbReference type="AlphaFoldDB" id="A0A239HMT3"/>
<evidence type="ECO:0000259" key="2">
    <source>
        <dbReference type="Pfam" id="PF07589"/>
    </source>
</evidence>
<feature type="signal peptide" evidence="1">
    <location>
        <begin position="1"/>
        <end position="23"/>
    </location>
</feature>